<dbReference type="PANTHER" id="PTHR34216">
    <property type="match status" value="1"/>
</dbReference>
<sequence length="348" mass="40015">MRKMIRLLLAAILYYCGLVRIARWHMRHQGPRLLILNYHRASLGDIRQHMRYLKRHYRVLHLEDALDELYAPATAAGKMAGKRTPVVITFDDGYYDNYTHAFKAAVELQVPITIFLIPGYLDSGKHFWWGEGERLVKQTSKEEITLDDRTYHLHLPVERQALATLIDTRLRMADSVAVREQFLTQIQQDLTIEVPDSCRRDVGDVNIPLSWEEVLEMQNSGFVSFGAHTINHPVLSCLSDAAEVHYEITASRQVLEERLQKPVHCFAYPIGRTEHIGTTALEAVREAGYTWAVTTTKGIATPQSDPYRLERVLVDVRRHWLLIAAETSGIWSMFAPLWKPFINEKADI</sequence>
<comment type="subcellular location">
    <subcellularLocation>
        <location evidence="1">Secreted</location>
    </subcellularLocation>
</comment>
<accession>A0A402B1Z7</accession>
<dbReference type="InterPro" id="IPR051398">
    <property type="entry name" value="Polysacch_Deacetylase"/>
</dbReference>
<dbReference type="Gene3D" id="3.20.20.370">
    <property type="entry name" value="Glycoside hydrolase/deacetylase"/>
    <property type="match status" value="1"/>
</dbReference>
<dbReference type="GO" id="GO:0005576">
    <property type="term" value="C:extracellular region"/>
    <property type="evidence" value="ECO:0007669"/>
    <property type="project" value="UniProtKB-SubCell"/>
</dbReference>
<keyword evidence="5" id="KW-1185">Reference proteome</keyword>
<evidence type="ECO:0000313" key="5">
    <source>
        <dbReference type="Proteomes" id="UP000287171"/>
    </source>
</evidence>
<dbReference type="GO" id="GO:0016810">
    <property type="term" value="F:hydrolase activity, acting on carbon-nitrogen (but not peptide) bonds"/>
    <property type="evidence" value="ECO:0007669"/>
    <property type="project" value="InterPro"/>
</dbReference>
<gene>
    <name evidence="4" type="ORF">KDA_08600</name>
</gene>
<dbReference type="InterPro" id="IPR002509">
    <property type="entry name" value="NODB_dom"/>
</dbReference>
<evidence type="ECO:0000256" key="2">
    <source>
        <dbReference type="ARBA" id="ARBA00022729"/>
    </source>
</evidence>
<dbReference type="SUPFAM" id="SSF88713">
    <property type="entry name" value="Glycoside hydrolase/deacetylase"/>
    <property type="match status" value="1"/>
</dbReference>
<dbReference type="InterPro" id="IPR011330">
    <property type="entry name" value="Glyco_hydro/deAcase_b/a-brl"/>
</dbReference>
<dbReference type="OrthoDB" id="9778320at2"/>
<feature type="domain" description="NodB homology" evidence="3">
    <location>
        <begin position="84"/>
        <end position="348"/>
    </location>
</feature>
<dbReference type="Proteomes" id="UP000287171">
    <property type="component" value="Unassembled WGS sequence"/>
</dbReference>
<evidence type="ECO:0000313" key="4">
    <source>
        <dbReference type="EMBL" id="GCE25376.1"/>
    </source>
</evidence>
<dbReference type="CDD" id="cd10918">
    <property type="entry name" value="CE4_NodB_like_5s_6s"/>
    <property type="match status" value="1"/>
</dbReference>
<name>A0A402B1Z7_9CHLR</name>
<evidence type="ECO:0000256" key="1">
    <source>
        <dbReference type="ARBA" id="ARBA00004613"/>
    </source>
</evidence>
<dbReference type="AlphaFoldDB" id="A0A402B1Z7"/>
<dbReference type="Pfam" id="PF01522">
    <property type="entry name" value="Polysacc_deac_1"/>
    <property type="match status" value="1"/>
</dbReference>
<dbReference type="EMBL" id="BIFT01000001">
    <property type="protein sequence ID" value="GCE25376.1"/>
    <property type="molecule type" value="Genomic_DNA"/>
</dbReference>
<dbReference type="PANTHER" id="PTHR34216:SF3">
    <property type="entry name" value="POLY-BETA-1,6-N-ACETYL-D-GLUCOSAMINE N-DEACETYLASE"/>
    <property type="match status" value="1"/>
</dbReference>
<comment type="caution">
    <text evidence="4">The sequence shown here is derived from an EMBL/GenBank/DDBJ whole genome shotgun (WGS) entry which is preliminary data.</text>
</comment>
<dbReference type="RefSeq" id="WP_126625965.1">
    <property type="nucleotide sequence ID" value="NZ_BIFT01000001.1"/>
</dbReference>
<dbReference type="PROSITE" id="PS51677">
    <property type="entry name" value="NODB"/>
    <property type="match status" value="1"/>
</dbReference>
<evidence type="ECO:0000259" key="3">
    <source>
        <dbReference type="PROSITE" id="PS51677"/>
    </source>
</evidence>
<organism evidence="4 5">
    <name type="scientific">Dictyobacter alpinus</name>
    <dbReference type="NCBI Taxonomy" id="2014873"/>
    <lineage>
        <taxon>Bacteria</taxon>
        <taxon>Bacillati</taxon>
        <taxon>Chloroflexota</taxon>
        <taxon>Ktedonobacteria</taxon>
        <taxon>Ktedonobacterales</taxon>
        <taxon>Dictyobacteraceae</taxon>
        <taxon>Dictyobacter</taxon>
    </lineage>
</organism>
<reference evidence="5" key="1">
    <citation type="submission" date="2018-12" db="EMBL/GenBank/DDBJ databases">
        <title>Tengunoibacter tsumagoiensis gen. nov., sp. nov., Dictyobacter kobayashii sp. nov., D. alpinus sp. nov., and D. joshuensis sp. nov. and description of Dictyobacteraceae fam. nov. within the order Ktedonobacterales isolated from Tengu-no-mugimeshi.</title>
        <authorList>
            <person name="Wang C.M."/>
            <person name="Zheng Y."/>
            <person name="Sakai Y."/>
            <person name="Toyoda A."/>
            <person name="Minakuchi Y."/>
            <person name="Abe K."/>
            <person name="Yokota A."/>
            <person name="Yabe S."/>
        </authorList>
    </citation>
    <scope>NUCLEOTIDE SEQUENCE [LARGE SCALE GENOMIC DNA]</scope>
    <source>
        <strain evidence="5">Uno16</strain>
    </source>
</reference>
<protein>
    <recommendedName>
        <fullName evidence="3">NodB homology domain-containing protein</fullName>
    </recommendedName>
</protein>
<dbReference type="GO" id="GO:0005975">
    <property type="term" value="P:carbohydrate metabolic process"/>
    <property type="evidence" value="ECO:0007669"/>
    <property type="project" value="InterPro"/>
</dbReference>
<keyword evidence="2" id="KW-0732">Signal</keyword>
<proteinExistence type="predicted"/>